<dbReference type="InterPro" id="IPR007278">
    <property type="entry name" value="DUF397"/>
</dbReference>
<organism evidence="2 3">
    <name type="scientific">Herbihabitans rhizosphaerae</name>
    <dbReference type="NCBI Taxonomy" id="1872711"/>
    <lineage>
        <taxon>Bacteria</taxon>
        <taxon>Bacillati</taxon>
        <taxon>Actinomycetota</taxon>
        <taxon>Actinomycetes</taxon>
        <taxon>Pseudonocardiales</taxon>
        <taxon>Pseudonocardiaceae</taxon>
        <taxon>Herbihabitans</taxon>
    </lineage>
</organism>
<proteinExistence type="predicted"/>
<accession>A0A4Q7KED9</accession>
<dbReference type="Pfam" id="PF04149">
    <property type="entry name" value="DUF397"/>
    <property type="match status" value="1"/>
</dbReference>
<dbReference type="EMBL" id="SGWQ01000013">
    <property type="protein sequence ID" value="RZS32202.1"/>
    <property type="molecule type" value="Genomic_DNA"/>
</dbReference>
<evidence type="ECO:0000259" key="1">
    <source>
        <dbReference type="Pfam" id="PF04149"/>
    </source>
</evidence>
<sequence>MTTGPEARTWRKSSYSGNGANCVELTIAPTAVLARDSKNTAGPVLGFGHTKWATFLTAVKSK</sequence>
<feature type="domain" description="DUF397" evidence="1">
    <location>
        <begin position="9"/>
        <end position="60"/>
    </location>
</feature>
<keyword evidence="3" id="KW-1185">Reference proteome</keyword>
<dbReference type="RefSeq" id="WP_130348022.1">
    <property type="nucleotide sequence ID" value="NZ_SGWQ01000013.1"/>
</dbReference>
<comment type="caution">
    <text evidence="2">The sequence shown here is derived from an EMBL/GenBank/DDBJ whole genome shotgun (WGS) entry which is preliminary data.</text>
</comment>
<evidence type="ECO:0000313" key="2">
    <source>
        <dbReference type="EMBL" id="RZS32202.1"/>
    </source>
</evidence>
<name>A0A4Q7KED9_9PSEU</name>
<reference evidence="2 3" key="1">
    <citation type="submission" date="2019-02" db="EMBL/GenBank/DDBJ databases">
        <title>Genomic Encyclopedia of Type Strains, Phase IV (KMG-IV): sequencing the most valuable type-strain genomes for metagenomic binning, comparative biology and taxonomic classification.</title>
        <authorList>
            <person name="Goeker M."/>
        </authorList>
    </citation>
    <scope>NUCLEOTIDE SEQUENCE [LARGE SCALE GENOMIC DNA]</scope>
    <source>
        <strain evidence="2 3">DSM 101727</strain>
    </source>
</reference>
<evidence type="ECO:0000313" key="3">
    <source>
        <dbReference type="Proteomes" id="UP000294257"/>
    </source>
</evidence>
<dbReference type="Proteomes" id="UP000294257">
    <property type="component" value="Unassembled WGS sequence"/>
</dbReference>
<gene>
    <name evidence="2" type="ORF">EV193_11343</name>
</gene>
<dbReference type="OrthoDB" id="3430276at2"/>
<protein>
    <submittedName>
        <fullName evidence="2">Uncharacterized protein DUF397</fullName>
    </submittedName>
</protein>
<dbReference type="AlphaFoldDB" id="A0A4Q7KED9"/>